<dbReference type="VEuPathDB" id="FungiDB:H257_13589"/>
<dbReference type="PROSITE" id="PS51678">
    <property type="entry name" value="SAM_MT_PRMT"/>
    <property type="match status" value="1"/>
</dbReference>
<dbReference type="SUPFAM" id="SSF53474">
    <property type="entry name" value="alpha/beta-Hydrolases"/>
    <property type="match status" value="1"/>
</dbReference>
<dbReference type="InterPro" id="IPR029058">
    <property type="entry name" value="AB_hydrolase_fold"/>
</dbReference>
<evidence type="ECO:0000313" key="14">
    <source>
        <dbReference type="Proteomes" id="UP000266239"/>
    </source>
</evidence>
<comment type="catalytic activity">
    <reaction evidence="6">
        <text>L-arginyl-[protein] + S-adenosyl-L-methionine = N(omega)-methyl-L-arginyl-[protein] + S-adenosyl-L-homocysteine + H(+)</text>
        <dbReference type="Rhea" id="RHEA:48100"/>
        <dbReference type="Rhea" id="RHEA-COMP:10532"/>
        <dbReference type="Rhea" id="RHEA-COMP:11990"/>
        <dbReference type="ChEBI" id="CHEBI:15378"/>
        <dbReference type="ChEBI" id="CHEBI:29965"/>
        <dbReference type="ChEBI" id="CHEBI:57856"/>
        <dbReference type="ChEBI" id="CHEBI:59789"/>
        <dbReference type="ChEBI" id="CHEBI:65280"/>
    </reaction>
    <physiologicalReaction direction="left-to-right" evidence="6">
        <dbReference type="Rhea" id="RHEA:48101"/>
    </physiologicalReaction>
</comment>
<dbReference type="Pfam" id="PF22528">
    <property type="entry name" value="PRMT_C"/>
    <property type="match status" value="1"/>
</dbReference>
<evidence type="ECO:0000259" key="12">
    <source>
        <dbReference type="Pfam" id="PF22528"/>
    </source>
</evidence>
<feature type="transmembrane region" description="Helical" evidence="9">
    <location>
        <begin position="404"/>
        <end position="423"/>
    </location>
</feature>
<evidence type="ECO:0000256" key="7">
    <source>
        <dbReference type="PROSITE-ProRule" id="PRU01015"/>
    </source>
</evidence>
<evidence type="ECO:0000256" key="6">
    <source>
        <dbReference type="ARBA" id="ARBA00049303"/>
    </source>
</evidence>
<evidence type="ECO:0000259" key="10">
    <source>
        <dbReference type="Pfam" id="PF01764"/>
    </source>
</evidence>
<dbReference type="PANTHER" id="PTHR11006:SF53">
    <property type="entry name" value="PROTEIN ARGININE N-METHYLTRANSFERASE 3"/>
    <property type="match status" value="1"/>
</dbReference>
<feature type="region of interest" description="Disordered" evidence="8">
    <location>
        <begin position="694"/>
        <end position="720"/>
    </location>
</feature>
<dbReference type="EMBL" id="QUTA01008512">
    <property type="protein sequence ID" value="RHY03460.1"/>
    <property type="molecule type" value="Genomic_DNA"/>
</dbReference>
<dbReference type="Gene3D" id="2.70.160.11">
    <property type="entry name" value="Hnrnp arginine n-methyltransferase1"/>
    <property type="match status" value="1"/>
</dbReference>
<dbReference type="SUPFAM" id="SSF57667">
    <property type="entry name" value="beta-beta-alpha zinc fingers"/>
    <property type="match status" value="1"/>
</dbReference>
<evidence type="ECO:0000256" key="8">
    <source>
        <dbReference type="SAM" id="MobiDB-lite"/>
    </source>
</evidence>
<reference evidence="13 14" key="1">
    <citation type="submission" date="2018-08" db="EMBL/GenBank/DDBJ databases">
        <title>Aphanomyces genome sequencing and annotation.</title>
        <authorList>
            <person name="Minardi D."/>
            <person name="Oidtmann B."/>
            <person name="Van Der Giezen M."/>
            <person name="Studholme D.J."/>
        </authorList>
    </citation>
    <scope>NUCLEOTIDE SEQUENCE [LARGE SCALE GENOMIC DNA]</scope>
    <source>
        <strain evidence="13 14">Yx</strain>
    </source>
</reference>
<dbReference type="Pfam" id="PF01764">
    <property type="entry name" value="Lipase_3"/>
    <property type="match status" value="1"/>
</dbReference>
<dbReference type="EC" id="2.1.1.319" evidence="1"/>
<feature type="region of interest" description="Disordered" evidence="8">
    <location>
        <begin position="141"/>
        <end position="162"/>
    </location>
</feature>
<dbReference type="CDD" id="cd02440">
    <property type="entry name" value="AdoMet_MTases"/>
    <property type="match status" value="1"/>
</dbReference>
<dbReference type="PANTHER" id="PTHR11006">
    <property type="entry name" value="PROTEIN ARGININE N-METHYLTRANSFERASE"/>
    <property type="match status" value="1"/>
</dbReference>
<dbReference type="GO" id="GO:0032259">
    <property type="term" value="P:methylation"/>
    <property type="evidence" value="ECO:0007669"/>
    <property type="project" value="UniProtKB-KW"/>
</dbReference>
<dbReference type="GO" id="GO:0042054">
    <property type="term" value="F:histone methyltransferase activity"/>
    <property type="evidence" value="ECO:0007669"/>
    <property type="project" value="TreeGrafter"/>
</dbReference>
<evidence type="ECO:0000256" key="5">
    <source>
        <dbReference type="ARBA" id="ARBA00047384"/>
    </source>
</evidence>
<keyword evidence="9" id="KW-1133">Transmembrane helix</keyword>
<evidence type="ECO:0000256" key="3">
    <source>
        <dbReference type="ARBA" id="ARBA00022679"/>
    </source>
</evidence>
<feature type="compositionally biased region" description="Acidic residues" evidence="8">
    <location>
        <begin position="145"/>
        <end position="156"/>
    </location>
</feature>
<gene>
    <name evidence="13" type="ORF">DYB25_000829</name>
</gene>
<dbReference type="Gene3D" id="3.40.50.150">
    <property type="entry name" value="Vaccinia Virus protein VP39"/>
    <property type="match status" value="1"/>
</dbReference>
<evidence type="ECO:0000256" key="2">
    <source>
        <dbReference type="ARBA" id="ARBA00022603"/>
    </source>
</evidence>
<dbReference type="InterPro" id="IPR041698">
    <property type="entry name" value="Methyltransf_25"/>
</dbReference>
<proteinExistence type="predicted"/>
<feature type="domain" description="Methyltransferase" evidence="11">
    <location>
        <begin position="1303"/>
        <end position="1400"/>
    </location>
</feature>
<keyword evidence="4 7" id="KW-0949">S-adenosyl-L-methionine</keyword>
<comment type="catalytic activity">
    <reaction evidence="5">
        <text>L-arginyl-[protein] + 2 S-adenosyl-L-methionine = N(omega),N(omega)-dimethyl-L-arginyl-[protein] + 2 S-adenosyl-L-homocysteine + 2 H(+)</text>
        <dbReference type="Rhea" id="RHEA:48096"/>
        <dbReference type="Rhea" id="RHEA-COMP:10532"/>
        <dbReference type="Rhea" id="RHEA-COMP:11991"/>
        <dbReference type="ChEBI" id="CHEBI:15378"/>
        <dbReference type="ChEBI" id="CHEBI:29965"/>
        <dbReference type="ChEBI" id="CHEBI:57856"/>
        <dbReference type="ChEBI" id="CHEBI:59789"/>
        <dbReference type="ChEBI" id="CHEBI:61897"/>
        <dbReference type="EC" id="2.1.1.319"/>
    </reaction>
    <physiologicalReaction direction="left-to-right" evidence="5">
        <dbReference type="Rhea" id="RHEA:48097"/>
    </physiologicalReaction>
</comment>
<keyword evidence="3 7" id="KW-0808">Transferase</keyword>
<name>A0A397A6Q2_APHAT</name>
<dbReference type="GO" id="GO:0005634">
    <property type="term" value="C:nucleus"/>
    <property type="evidence" value="ECO:0007669"/>
    <property type="project" value="TreeGrafter"/>
</dbReference>
<protein>
    <recommendedName>
        <fullName evidence="1">type I protein arginine methyltransferase</fullName>
        <ecNumber evidence="1">2.1.1.319</ecNumber>
    </recommendedName>
</protein>
<accession>A0A397A6Q2</accession>
<feature type="transmembrane region" description="Helical" evidence="9">
    <location>
        <begin position="12"/>
        <end position="33"/>
    </location>
</feature>
<feature type="transmembrane region" description="Helical" evidence="9">
    <location>
        <begin position="197"/>
        <end position="222"/>
    </location>
</feature>
<keyword evidence="9" id="KW-0812">Transmembrane</keyword>
<comment type="caution">
    <text evidence="13">The sequence shown here is derived from an EMBL/GenBank/DDBJ whole genome shotgun (WGS) entry which is preliminary data.</text>
</comment>
<feature type="transmembrane region" description="Helical" evidence="9">
    <location>
        <begin position="567"/>
        <end position="591"/>
    </location>
</feature>
<keyword evidence="2 7" id="KW-0489">Methyltransferase</keyword>
<feature type="domain" description="Fungal lipase-type" evidence="10">
    <location>
        <begin position="827"/>
        <end position="971"/>
    </location>
</feature>
<feature type="transmembrane region" description="Helical" evidence="9">
    <location>
        <begin position="492"/>
        <end position="513"/>
    </location>
</feature>
<dbReference type="Proteomes" id="UP000266239">
    <property type="component" value="Unassembled WGS sequence"/>
</dbReference>
<dbReference type="InterPro" id="IPR025799">
    <property type="entry name" value="Arg_MeTrfase"/>
</dbReference>
<evidence type="ECO:0000259" key="11">
    <source>
        <dbReference type="Pfam" id="PF13649"/>
    </source>
</evidence>
<dbReference type="InterPro" id="IPR029063">
    <property type="entry name" value="SAM-dependent_MTases_sf"/>
</dbReference>
<dbReference type="FunFam" id="3.40.50.150:FF:000003">
    <property type="entry name" value="Blast:Protein arginine N-methyltransferase 1"/>
    <property type="match status" value="1"/>
</dbReference>
<feature type="compositionally biased region" description="Pro residues" evidence="8">
    <location>
        <begin position="707"/>
        <end position="716"/>
    </location>
</feature>
<dbReference type="CDD" id="cd00519">
    <property type="entry name" value="Lipase_3"/>
    <property type="match status" value="1"/>
</dbReference>
<evidence type="ECO:0000256" key="9">
    <source>
        <dbReference type="SAM" id="Phobius"/>
    </source>
</evidence>
<evidence type="ECO:0000256" key="4">
    <source>
        <dbReference type="ARBA" id="ARBA00022691"/>
    </source>
</evidence>
<feature type="transmembrane region" description="Helical" evidence="9">
    <location>
        <begin position="534"/>
        <end position="555"/>
    </location>
</feature>
<dbReference type="InterPro" id="IPR036236">
    <property type="entry name" value="Znf_C2H2_sf"/>
</dbReference>
<dbReference type="SUPFAM" id="SSF53335">
    <property type="entry name" value="S-adenosyl-L-methionine-dependent methyltransferases"/>
    <property type="match status" value="1"/>
</dbReference>
<dbReference type="Gene3D" id="3.40.50.1820">
    <property type="entry name" value="alpha/beta hydrolase"/>
    <property type="match status" value="1"/>
</dbReference>
<dbReference type="Pfam" id="PF13649">
    <property type="entry name" value="Methyltransf_25"/>
    <property type="match status" value="1"/>
</dbReference>
<dbReference type="InterPro" id="IPR002921">
    <property type="entry name" value="Fungal_lipase-type"/>
</dbReference>
<organism evidence="13 14">
    <name type="scientific">Aphanomyces astaci</name>
    <name type="common">Crayfish plague agent</name>
    <dbReference type="NCBI Taxonomy" id="112090"/>
    <lineage>
        <taxon>Eukaryota</taxon>
        <taxon>Sar</taxon>
        <taxon>Stramenopiles</taxon>
        <taxon>Oomycota</taxon>
        <taxon>Saprolegniomycetes</taxon>
        <taxon>Saprolegniales</taxon>
        <taxon>Verrucalvaceae</taxon>
        <taxon>Aphanomyces</taxon>
    </lineage>
</organism>
<evidence type="ECO:0000313" key="13">
    <source>
        <dbReference type="EMBL" id="RHY03460.1"/>
    </source>
</evidence>
<feature type="transmembrane region" description="Helical" evidence="9">
    <location>
        <begin position="456"/>
        <end position="480"/>
    </location>
</feature>
<feature type="transmembrane region" description="Helical" evidence="9">
    <location>
        <begin position="612"/>
        <end position="635"/>
    </location>
</feature>
<dbReference type="GO" id="GO:0006629">
    <property type="term" value="P:lipid metabolic process"/>
    <property type="evidence" value="ECO:0007669"/>
    <property type="project" value="InterPro"/>
</dbReference>
<evidence type="ECO:0000256" key="1">
    <source>
        <dbReference type="ARBA" id="ARBA00011925"/>
    </source>
</evidence>
<dbReference type="GO" id="GO:0035242">
    <property type="term" value="F:protein-arginine omega-N asymmetric methyltransferase activity"/>
    <property type="evidence" value="ECO:0007669"/>
    <property type="project" value="UniProtKB-EC"/>
</dbReference>
<sequence length="1578" mass="176412">MSDVWVAFGKALNVFGMLLIFGFPIGIFIFHVVNVRRQSRMAELSPAKDIDEVAAKGDGLVEQQQQRRVVDRLLLRRDQRMNRGVHLSTNSIVDSSKALFSHIRLGSKQNSSSAMLAEDGGGYMLHSDAPTTILGNNFVIPKEGEADDDDHEESQEDLSAGSTNGAFVVPMNSQTYLETMHRGTTSIWAPTHHQHHVVIGTLPLIFCIMGGIVVASLLLALYPLQLTSTFARLQPGDLAYFNCSVNVTECIAFEWIVLDGSNHTAHRVAFTSDQLPKAPDVLRIQMNMENTTQKQTPGAYVLGNYRLSVRAEGEAKPIVSQYVNQLVTTCSCVDNQCRDVSCSTIPLVGVNLKRFGASLYDLRRQRYMIELDMDTSESTLMNSTFPAYSLYVELLENPYEMTGLAVQCILGCFNMAYLVHFVYSINAHYVRRHPTAATDVPIPRRWVYHLSLERKLLVMILLALAIANNPFMITLTLPFFGPPGPAYLVFRSVWETVVYVTVLGSLLTIIDAYRKDSKLFKNGASMSILGTRFVLSKLFVVLLLLALRLSMILAMKSSFDETVNIDQWISTVDLALVAVGVTALVGVVVHVHQVLDRQRYSETRYLSLNFRYITAVTYAILAVLLINLVFFSAYAQVSTYKPTALRTSTTVSAVSFSVLICLAAVAFYPPRKPQQGQVPRGYVIREKRQFATTPTGLSPVAGRGTTPPRPTDPTPLRPRDVFFRPPVNNIPLRSMPAFRAKPISTPHHIFCIETACLMYNCSRHAYDRPALYQPTDMDDTGAPLHPPSAYVSSAALFRDNLREVAHIHDPETDTNCLVLQSDRKIIFAFRGTASTTNVKTDLKYALEAVPWTSSTPHPQGESGAGHAHSGFFHAYMSVQKQLHDAMRTLLEEYSVRGLPPDTHVQIYCTGHSLGGALATLASLDFKLTFGHRVIMYNFGSPRVGTHKFARFYNQEIPLAFRLVNEGDIVVGMVQTVSTNCFGQSKKFYRHVGTEVVLDGRVNGDFIVRPTFTEKNLIVEVRRKAARHFLNGYKRNLDAIMDSVLETEARLGELHVQTELEKALYGGLDGRNAEWHLADSIPDPLQEQETWEDWEEDGEAMKCFFCDFQHNQLAHVLVHAKDDHGFDFRAQAVALRLQFYSLVKLINFARSNSAADVLSLLSSQGASVLDDEALLIPVIKEDPMFCSVMELFNQDGGDDDSDDDDNANVESKPAAPLTLEEENAALKLELEQCRDQMRKYTTVVRAFAEDKRDYSKPPEDNDTYYFDSYSQVGIHKEMITDRVRTDSYRDAILNNRSVFEGKVVLDVGCGTGILSMFAAQAGAAKVIGIDCSDMGVTAKQIVAANGFGDVIEIIRGKVEEIELPVQHVDIIISEWMGYCLLYESMLDTVLFARDKWLVPGGLLFPDKSTMHLQAVTDSTARLAFWDDVYGYNMQAVRDRVETKDGFVEVVPASDVLSTRALLNTIDIPSVDVAALDFTTPFELHITRADTCFGFLSSFDVGFEDKLTNPLWFSTGAEATPTHWQQVFFHVKHPFAVAVGSVIRGTWGVQRNWKNPRFLDIDLSWRVNDDELQHETFYIH</sequence>
<dbReference type="InterPro" id="IPR055135">
    <property type="entry name" value="PRMT_dom"/>
</dbReference>
<keyword evidence="9" id="KW-0472">Membrane</keyword>
<feature type="domain" description="Protein arginine N-methyltransferase" evidence="12">
    <location>
        <begin position="1405"/>
        <end position="1567"/>
    </location>
</feature>
<dbReference type="VEuPathDB" id="FungiDB:H257_13588"/>